<dbReference type="GO" id="GO:0005654">
    <property type="term" value="C:nucleoplasm"/>
    <property type="evidence" value="ECO:0007669"/>
    <property type="project" value="TreeGrafter"/>
</dbReference>
<sequence>MLSSTTPYVLFHSTVYPTVLKKCQRKRPPRQATGGEAVLLLSRSCSRQLWDVAEEAKKLIGTGNRHLVMEMLFLLSVSSRTPAACWLQSMGTRQRSVARPSSCVGSPSWSLPGWKHVLGNALEGVPEESEEEDQPNSSNIESANNLDVNGVEKSPGAPVNAVAERSTAATGVKDSGEQNDKKTNGNPEEEEDNGESKPEDEQDEEESEGNDDDDDEDGEQNGQEEEEVGNLQLAWEMLEVAKVIYKKKEGKDDQLMAAQTYLKLGEVSAESALDDFQECLALQLKHLPPPAACWLRPTTTSPPHCATWTSTARPSSTTTAQLKSSRPVWEAIDAAGGAAEEKNEMDELKQLLPDIKEKVEDAKESQRTGSTASQAIQQTLGGASTSSSAFSCGNGGPSSSSASAFATVGKIPVKSSGSASSSKAVSNISHLVRKKETRGGSPVKDTDAKQAKQEATVNGSGDSSASNGKGPASSSAAVGSSA</sequence>
<evidence type="ECO:0000259" key="4">
    <source>
        <dbReference type="Pfam" id="PF10516"/>
    </source>
</evidence>
<reference evidence="5 6" key="1">
    <citation type="submission" date="2020-03" db="EMBL/GenBank/DDBJ databases">
        <title>Dissostichus mawsoni Genome sequencing and assembly.</title>
        <authorList>
            <person name="Park H."/>
        </authorList>
    </citation>
    <scope>NUCLEOTIDE SEQUENCE [LARGE SCALE GENOMIC DNA]</scope>
    <source>
        <strain evidence="5">DM0001</strain>
        <tissue evidence="5">Muscle</tissue>
    </source>
</reference>
<feature type="domain" description="Tetratricopeptide SHNi-TPR" evidence="4">
    <location>
        <begin position="258"/>
        <end position="289"/>
    </location>
</feature>
<dbReference type="PANTHER" id="PTHR15081">
    <property type="entry name" value="NUCLEAR AUTOANTIGENIC SPERM PROTEIN NASP -RELATED"/>
    <property type="match status" value="1"/>
</dbReference>
<evidence type="ECO:0000256" key="1">
    <source>
        <dbReference type="ARBA" id="ARBA00022737"/>
    </source>
</evidence>
<dbReference type="PANTHER" id="PTHR15081:SF1">
    <property type="entry name" value="NUCLEAR AUTOANTIGENIC SPERM PROTEIN"/>
    <property type="match status" value="1"/>
</dbReference>
<accession>A0A7J5XED9</accession>
<keyword evidence="2" id="KW-0802">TPR repeat</keyword>
<dbReference type="GO" id="GO:0006335">
    <property type="term" value="P:DNA replication-dependent chromatin assembly"/>
    <property type="evidence" value="ECO:0007669"/>
    <property type="project" value="TreeGrafter"/>
</dbReference>
<dbReference type="Gene3D" id="1.25.40.10">
    <property type="entry name" value="Tetratricopeptide repeat domain"/>
    <property type="match status" value="1"/>
</dbReference>
<proteinExistence type="predicted"/>
<feature type="region of interest" description="Disordered" evidence="3">
    <location>
        <begin position="124"/>
        <end position="233"/>
    </location>
</feature>
<dbReference type="EMBL" id="JAAKFY010000025">
    <property type="protein sequence ID" value="KAF3835406.1"/>
    <property type="molecule type" value="Genomic_DNA"/>
</dbReference>
<evidence type="ECO:0000313" key="6">
    <source>
        <dbReference type="Proteomes" id="UP000518266"/>
    </source>
</evidence>
<feature type="compositionally biased region" description="Low complexity" evidence="3">
    <location>
        <begin position="413"/>
        <end position="426"/>
    </location>
</feature>
<feature type="region of interest" description="Disordered" evidence="3">
    <location>
        <begin position="353"/>
        <end position="482"/>
    </location>
</feature>
<feature type="compositionally biased region" description="Basic and acidic residues" evidence="3">
    <location>
        <begin position="353"/>
        <end position="366"/>
    </location>
</feature>
<feature type="compositionally biased region" description="Polar residues" evidence="3">
    <location>
        <begin position="135"/>
        <end position="147"/>
    </location>
</feature>
<feature type="compositionally biased region" description="Low complexity" evidence="3">
    <location>
        <begin position="472"/>
        <end position="482"/>
    </location>
</feature>
<dbReference type="OrthoDB" id="5587616at2759"/>
<feature type="compositionally biased region" description="Acidic residues" evidence="3">
    <location>
        <begin position="125"/>
        <end position="134"/>
    </location>
</feature>
<keyword evidence="1" id="KW-0677">Repeat</keyword>
<gene>
    <name evidence="5" type="ORF">F7725_027964</name>
</gene>
<feature type="compositionally biased region" description="Acidic residues" evidence="3">
    <location>
        <begin position="200"/>
        <end position="228"/>
    </location>
</feature>
<dbReference type="GO" id="GO:0042393">
    <property type="term" value="F:histone binding"/>
    <property type="evidence" value="ECO:0007669"/>
    <property type="project" value="TreeGrafter"/>
</dbReference>
<dbReference type="Pfam" id="PF10516">
    <property type="entry name" value="SHNi-TPR"/>
    <property type="match status" value="1"/>
</dbReference>
<keyword evidence="6" id="KW-1185">Reference proteome</keyword>
<name>A0A7J5XED9_DISMA</name>
<evidence type="ECO:0000256" key="3">
    <source>
        <dbReference type="SAM" id="MobiDB-lite"/>
    </source>
</evidence>
<protein>
    <recommendedName>
        <fullName evidence="4">Tetratricopeptide SHNi-TPR domain-containing protein</fullName>
    </recommendedName>
</protein>
<dbReference type="InterPro" id="IPR019544">
    <property type="entry name" value="Tetratricopeptide_SHNi-TPR_dom"/>
</dbReference>
<evidence type="ECO:0000256" key="2">
    <source>
        <dbReference type="ARBA" id="ARBA00022803"/>
    </source>
</evidence>
<dbReference type="AlphaFoldDB" id="A0A7J5XED9"/>
<dbReference type="InterPro" id="IPR051730">
    <property type="entry name" value="NASP-like"/>
</dbReference>
<comment type="caution">
    <text evidence="5">The sequence shown here is derived from an EMBL/GenBank/DDBJ whole genome shotgun (WGS) entry which is preliminary data.</text>
</comment>
<feature type="compositionally biased region" description="Polar residues" evidence="3">
    <location>
        <begin position="453"/>
        <end position="467"/>
    </location>
</feature>
<dbReference type="InterPro" id="IPR011990">
    <property type="entry name" value="TPR-like_helical_dom_sf"/>
</dbReference>
<dbReference type="Proteomes" id="UP000518266">
    <property type="component" value="Unassembled WGS sequence"/>
</dbReference>
<evidence type="ECO:0000313" key="5">
    <source>
        <dbReference type="EMBL" id="KAF3835406.1"/>
    </source>
</evidence>
<organism evidence="5 6">
    <name type="scientific">Dissostichus mawsoni</name>
    <name type="common">Antarctic cod</name>
    <dbReference type="NCBI Taxonomy" id="36200"/>
    <lineage>
        <taxon>Eukaryota</taxon>
        <taxon>Metazoa</taxon>
        <taxon>Chordata</taxon>
        <taxon>Craniata</taxon>
        <taxon>Vertebrata</taxon>
        <taxon>Euteleostomi</taxon>
        <taxon>Actinopterygii</taxon>
        <taxon>Neopterygii</taxon>
        <taxon>Teleostei</taxon>
        <taxon>Neoteleostei</taxon>
        <taxon>Acanthomorphata</taxon>
        <taxon>Eupercaria</taxon>
        <taxon>Perciformes</taxon>
        <taxon>Notothenioidei</taxon>
        <taxon>Nototheniidae</taxon>
        <taxon>Dissostichus</taxon>
    </lineage>
</organism>
<feature type="compositionally biased region" description="Polar residues" evidence="3">
    <location>
        <begin position="367"/>
        <end position="391"/>
    </location>
</feature>
<dbReference type="GO" id="GO:0034080">
    <property type="term" value="P:CENP-A containing chromatin assembly"/>
    <property type="evidence" value="ECO:0007669"/>
    <property type="project" value="TreeGrafter"/>
</dbReference>
<feature type="compositionally biased region" description="Basic and acidic residues" evidence="3">
    <location>
        <begin position="174"/>
        <end position="183"/>
    </location>
</feature>